<dbReference type="EMBL" id="CAJVPW010074929">
    <property type="protein sequence ID" value="CAG8796623.1"/>
    <property type="molecule type" value="Genomic_DNA"/>
</dbReference>
<feature type="non-terminal residue" evidence="1">
    <location>
        <position position="62"/>
    </location>
</feature>
<evidence type="ECO:0000313" key="1">
    <source>
        <dbReference type="EMBL" id="CAG8796623.1"/>
    </source>
</evidence>
<evidence type="ECO:0000313" key="2">
    <source>
        <dbReference type="Proteomes" id="UP000789366"/>
    </source>
</evidence>
<sequence length="62" mass="6873">MTSVLDQLRQWTTIVADSVVTVTQYNPQDATINPSLILEASKNPKYGYLINSAIEYAKRKGG</sequence>
<keyword evidence="2" id="KW-1185">Reference proteome</keyword>
<dbReference type="Proteomes" id="UP000789366">
    <property type="component" value="Unassembled WGS sequence"/>
</dbReference>
<reference evidence="1" key="1">
    <citation type="submission" date="2021-06" db="EMBL/GenBank/DDBJ databases">
        <authorList>
            <person name="Kallberg Y."/>
            <person name="Tangrot J."/>
            <person name="Rosling A."/>
        </authorList>
    </citation>
    <scope>NUCLEOTIDE SEQUENCE</scope>
    <source>
        <strain evidence="1">28 12/20/2015</strain>
    </source>
</reference>
<accession>A0ACA9RKK4</accession>
<organism evidence="1 2">
    <name type="scientific">Cetraspora pellucida</name>
    <dbReference type="NCBI Taxonomy" id="1433469"/>
    <lineage>
        <taxon>Eukaryota</taxon>
        <taxon>Fungi</taxon>
        <taxon>Fungi incertae sedis</taxon>
        <taxon>Mucoromycota</taxon>
        <taxon>Glomeromycotina</taxon>
        <taxon>Glomeromycetes</taxon>
        <taxon>Diversisporales</taxon>
        <taxon>Gigasporaceae</taxon>
        <taxon>Cetraspora</taxon>
    </lineage>
</organism>
<protein>
    <submittedName>
        <fullName evidence="1">4403_t:CDS:1</fullName>
    </submittedName>
</protein>
<comment type="caution">
    <text evidence="1">The sequence shown here is derived from an EMBL/GenBank/DDBJ whole genome shotgun (WGS) entry which is preliminary data.</text>
</comment>
<gene>
    <name evidence="1" type="ORF">SPELUC_LOCUS17682</name>
</gene>
<proteinExistence type="predicted"/>
<name>A0ACA9RKK4_9GLOM</name>